<dbReference type="Proteomes" id="UP000834106">
    <property type="component" value="Chromosome 4"/>
</dbReference>
<gene>
    <name evidence="7" type="ORF">FPE_LOCUS6918</name>
</gene>
<dbReference type="AlphaFoldDB" id="A0AAD1YY25"/>
<accession>A0AAD1YY25</accession>
<evidence type="ECO:0000256" key="5">
    <source>
        <dbReference type="SAM" id="MobiDB-lite"/>
    </source>
</evidence>
<evidence type="ECO:0000259" key="6">
    <source>
        <dbReference type="PROSITE" id="PS51795"/>
    </source>
</evidence>
<dbReference type="PANTHER" id="PTHR46057:SF9">
    <property type="entry name" value="FCS-LIKE ZINC FINGER 1"/>
    <property type="match status" value="1"/>
</dbReference>
<dbReference type="GO" id="GO:0008270">
    <property type="term" value="F:zinc ion binding"/>
    <property type="evidence" value="ECO:0007669"/>
    <property type="project" value="UniProtKB-KW"/>
</dbReference>
<dbReference type="InterPro" id="IPR044533">
    <property type="entry name" value="FLZ1/2/3"/>
</dbReference>
<feature type="zinc finger region" description="FLZ-type" evidence="4">
    <location>
        <begin position="42"/>
        <end position="86"/>
    </location>
</feature>
<protein>
    <recommendedName>
        <fullName evidence="6">FLZ-type domain-containing protein</fullName>
    </recommendedName>
</protein>
<dbReference type="EMBL" id="OU503039">
    <property type="protein sequence ID" value="CAI9759488.1"/>
    <property type="molecule type" value="Genomic_DNA"/>
</dbReference>
<feature type="domain" description="FLZ-type" evidence="6">
    <location>
        <begin position="42"/>
        <end position="86"/>
    </location>
</feature>
<name>A0AAD1YY25_9LAMI</name>
<comment type="similarity">
    <text evidence="1">Belongs to the FLZ family.</text>
</comment>
<dbReference type="InterPro" id="IPR007650">
    <property type="entry name" value="Zf-FLZ_dom"/>
</dbReference>
<evidence type="ECO:0000313" key="7">
    <source>
        <dbReference type="EMBL" id="CAI9759488.1"/>
    </source>
</evidence>
<feature type="compositionally biased region" description="Polar residues" evidence="5">
    <location>
        <begin position="107"/>
        <end position="122"/>
    </location>
</feature>
<dbReference type="Pfam" id="PF04570">
    <property type="entry name" value="zf-FLZ"/>
    <property type="match status" value="1"/>
</dbReference>
<reference evidence="7" key="1">
    <citation type="submission" date="2023-05" db="EMBL/GenBank/DDBJ databases">
        <authorList>
            <person name="Huff M."/>
        </authorList>
    </citation>
    <scope>NUCLEOTIDE SEQUENCE</scope>
</reference>
<dbReference type="PANTHER" id="PTHR46057">
    <property type="entry name" value="FCS-LIKE ZINC FINGER 1-RELATED"/>
    <property type="match status" value="1"/>
</dbReference>
<organism evidence="7 8">
    <name type="scientific">Fraxinus pennsylvanica</name>
    <dbReference type="NCBI Taxonomy" id="56036"/>
    <lineage>
        <taxon>Eukaryota</taxon>
        <taxon>Viridiplantae</taxon>
        <taxon>Streptophyta</taxon>
        <taxon>Embryophyta</taxon>
        <taxon>Tracheophyta</taxon>
        <taxon>Spermatophyta</taxon>
        <taxon>Magnoliopsida</taxon>
        <taxon>eudicotyledons</taxon>
        <taxon>Gunneridae</taxon>
        <taxon>Pentapetalae</taxon>
        <taxon>asterids</taxon>
        <taxon>lamiids</taxon>
        <taxon>Lamiales</taxon>
        <taxon>Oleaceae</taxon>
        <taxon>Oleeae</taxon>
        <taxon>Fraxinus</taxon>
    </lineage>
</organism>
<keyword evidence="2" id="KW-0479">Metal-binding</keyword>
<proteinExistence type="inferred from homology"/>
<evidence type="ECO:0000256" key="1">
    <source>
        <dbReference type="ARBA" id="ARBA00009374"/>
    </source>
</evidence>
<keyword evidence="3" id="KW-0863">Zinc-finger</keyword>
<evidence type="ECO:0000256" key="4">
    <source>
        <dbReference type="PROSITE-ProRule" id="PRU01131"/>
    </source>
</evidence>
<evidence type="ECO:0000256" key="2">
    <source>
        <dbReference type="ARBA" id="ARBA00022723"/>
    </source>
</evidence>
<feature type="region of interest" description="Disordered" evidence="5">
    <location>
        <begin position="99"/>
        <end position="122"/>
    </location>
</feature>
<keyword evidence="3" id="KW-0862">Zinc</keyword>
<sequence length="122" mass="13847">MDQLAGRRRPCFIEEDDGLASLTAPAPSSVIYRHTAALSEPHFLEACFLCKKRLGKNEDIYMYRGDTPFCSVDCRQQQIESDEAREKSWNLSVSMKALRNKDKKRTSNSQEYPLQTGTVAVV</sequence>
<evidence type="ECO:0000256" key="3">
    <source>
        <dbReference type="ARBA" id="ARBA00022771"/>
    </source>
</evidence>
<keyword evidence="8" id="KW-1185">Reference proteome</keyword>
<dbReference type="PROSITE" id="PS51795">
    <property type="entry name" value="ZF_FLZ"/>
    <property type="match status" value="1"/>
</dbReference>
<evidence type="ECO:0000313" key="8">
    <source>
        <dbReference type="Proteomes" id="UP000834106"/>
    </source>
</evidence>